<protein>
    <submittedName>
        <fullName evidence="6">Fimbrial protein</fullName>
    </submittedName>
</protein>
<dbReference type="RefSeq" id="WP_031378155.1">
    <property type="nucleotide sequence ID" value="NZ_JBCGBG010000008.1"/>
</dbReference>
<proteinExistence type="inferred from homology"/>
<dbReference type="InterPro" id="IPR008966">
    <property type="entry name" value="Adhesion_dom_sf"/>
</dbReference>
<dbReference type="InterPro" id="IPR039458">
    <property type="entry name" value="FimA-like"/>
</dbReference>
<dbReference type="Proteomes" id="UP001468095">
    <property type="component" value="Unassembled WGS sequence"/>
</dbReference>
<evidence type="ECO:0000313" key="6">
    <source>
        <dbReference type="EMBL" id="MEL7698058.1"/>
    </source>
</evidence>
<gene>
    <name evidence="6" type="ORF">AABB92_20670</name>
</gene>
<evidence type="ECO:0000313" key="7">
    <source>
        <dbReference type="Proteomes" id="UP001468095"/>
    </source>
</evidence>
<keyword evidence="7" id="KW-1185">Reference proteome</keyword>
<dbReference type="EMBL" id="JBCGBG010000008">
    <property type="protein sequence ID" value="MEL7698058.1"/>
    <property type="molecule type" value="Genomic_DNA"/>
</dbReference>
<dbReference type="Gene3D" id="2.60.40.1090">
    <property type="entry name" value="Fimbrial-type adhesion domain"/>
    <property type="match status" value="1"/>
</dbReference>
<dbReference type="SUPFAM" id="SSF49401">
    <property type="entry name" value="Bacterial adhesins"/>
    <property type="match status" value="1"/>
</dbReference>
<name>A0ABU9MRF2_9GAMM</name>
<dbReference type="InterPro" id="IPR050263">
    <property type="entry name" value="Bact_Fimbrial_Adh_Pro"/>
</dbReference>
<evidence type="ECO:0000256" key="2">
    <source>
        <dbReference type="ARBA" id="ARBA00006671"/>
    </source>
</evidence>
<keyword evidence="4" id="KW-0281">Fimbrium</keyword>
<dbReference type="InterPro" id="IPR036937">
    <property type="entry name" value="Adhesion_dom_fimbrial_sf"/>
</dbReference>
<comment type="subcellular location">
    <subcellularLocation>
        <location evidence="1">Fimbrium</location>
    </subcellularLocation>
</comment>
<evidence type="ECO:0000256" key="4">
    <source>
        <dbReference type="ARBA" id="ARBA00023263"/>
    </source>
</evidence>
<keyword evidence="3 5" id="KW-0732">Signal</keyword>
<feature type="signal peptide" evidence="5">
    <location>
        <begin position="1"/>
        <end position="20"/>
    </location>
</feature>
<organism evidence="6 7">
    <name type="scientific">Pantoea brenneri</name>
    <dbReference type="NCBI Taxonomy" id="472694"/>
    <lineage>
        <taxon>Bacteria</taxon>
        <taxon>Pseudomonadati</taxon>
        <taxon>Pseudomonadota</taxon>
        <taxon>Gammaproteobacteria</taxon>
        <taxon>Enterobacterales</taxon>
        <taxon>Erwiniaceae</taxon>
        <taxon>Pantoea</taxon>
    </lineage>
</organism>
<comment type="caution">
    <text evidence="6">The sequence shown here is derived from an EMBL/GenBank/DDBJ whole genome shotgun (WGS) entry which is preliminary data.</text>
</comment>
<dbReference type="PANTHER" id="PTHR33420:SF3">
    <property type="entry name" value="FIMBRIAL SUBUNIT ELFA"/>
    <property type="match status" value="1"/>
</dbReference>
<evidence type="ECO:0000256" key="3">
    <source>
        <dbReference type="ARBA" id="ARBA00022729"/>
    </source>
</evidence>
<feature type="chain" id="PRO_5047378281" evidence="5">
    <location>
        <begin position="21"/>
        <end position="176"/>
    </location>
</feature>
<accession>A0ABU9MRF2</accession>
<comment type="similarity">
    <text evidence="2">Belongs to the fimbrial protein family.</text>
</comment>
<dbReference type="Pfam" id="PF16970">
    <property type="entry name" value="FimA"/>
    <property type="match status" value="1"/>
</dbReference>
<dbReference type="PANTHER" id="PTHR33420">
    <property type="entry name" value="FIMBRIAL SUBUNIT ELFA-RELATED"/>
    <property type="match status" value="1"/>
</dbReference>
<evidence type="ECO:0000256" key="5">
    <source>
        <dbReference type="SAM" id="SignalP"/>
    </source>
</evidence>
<reference evidence="6 7" key="1">
    <citation type="submission" date="2024-04" db="EMBL/GenBank/DDBJ databases">
        <authorList>
            <person name="Suleimanova A.D."/>
            <person name="Pudova D.S."/>
            <person name="Shagimardanova E.I."/>
            <person name="Sharipova M.R."/>
        </authorList>
    </citation>
    <scope>NUCLEOTIDE SEQUENCE [LARGE SCALE GENOMIC DNA]</scope>
    <source>
        <strain evidence="6 7">3.1</strain>
    </source>
</reference>
<sequence>MKKVSMISLGLLLAAAQVNAAEASDGTISFNGQINSQTCTVSVNGGSSTGTVVLPTVSSSLLKTKGQTAGSTRFTIDLTECATKTGNVYAYFEQGANVNADGRLINTGTAANVDLQLLDKVNNALNAGSTEQTTSPTTAALDQGAATLTYAAQYYATAAASSGTVASSVTYSINYL</sequence>
<evidence type="ECO:0000256" key="1">
    <source>
        <dbReference type="ARBA" id="ARBA00004561"/>
    </source>
</evidence>